<sequence length="91" mass="10620">MVEHDERKVRRFFQGLQDDIRRHLSTLTLTMYGEVFAKAVIYKKELERGAMSRQRTFSQASKAVLVKSLLRRQDHQGSAGQARRCEFSIYG</sequence>
<accession>A0AAD3XIZ0</accession>
<organism evidence="1 2">
    <name type="scientific">Nepenthes gracilis</name>
    <name type="common">Slender pitcher plant</name>
    <dbReference type="NCBI Taxonomy" id="150966"/>
    <lineage>
        <taxon>Eukaryota</taxon>
        <taxon>Viridiplantae</taxon>
        <taxon>Streptophyta</taxon>
        <taxon>Embryophyta</taxon>
        <taxon>Tracheophyta</taxon>
        <taxon>Spermatophyta</taxon>
        <taxon>Magnoliopsida</taxon>
        <taxon>eudicotyledons</taxon>
        <taxon>Gunneridae</taxon>
        <taxon>Pentapetalae</taxon>
        <taxon>Caryophyllales</taxon>
        <taxon>Nepenthaceae</taxon>
        <taxon>Nepenthes</taxon>
    </lineage>
</organism>
<name>A0AAD3XIZ0_NEPGR</name>
<reference evidence="1" key="1">
    <citation type="submission" date="2023-05" db="EMBL/GenBank/DDBJ databases">
        <title>Nepenthes gracilis genome sequencing.</title>
        <authorList>
            <person name="Fukushima K."/>
        </authorList>
    </citation>
    <scope>NUCLEOTIDE SEQUENCE</scope>
    <source>
        <strain evidence="1">SING2019-196</strain>
    </source>
</reference>
<dbReference type="AlphaFoldDB" id="A0AAD3XIZ0"/>
<protein>
    <submittedName>
        <fullName evidence="1">Uncharacterized protein</fullName>
    </submittedName>
</protein>
<proteinExistence type="predicted"/>
<gene>
    <name evidence="1" type="ORF">Nepgr_007916</name>
</gene>
<evidence type="ECO:0000313" key="1">
    <source>
        <dbReference type="EMBL" id="GMH06076.1"/>
    </source>
</evidence>
<keyword evidence="2" id="KW-1185">Reference proteome</keyword>
<evidence type="ECO:0000313" key="2">
    <source>
        <dbReference type="Proteomes" id="UP001279734"/>
    </source>
</evidence>
<comment type="caution">
    <text evidence="1">The sequence shown here is derived from an EMBL/GenBank/DDBJ whole genome shotgun (WGS) entry which is preliminary data.</text>
</comment>
<dbReference type="Proteomes" id="UP001279734">
    <property type="component" value="Unassembled WGS sequence"/>
</dbReference>
<dbReference type="EMBL" id="BSYO01000006">
    <property type="protein sequence ID" value="GMH06076.1"/>
    <property type="molecule type" value="Genomic_DNA"/>
</dbReference>